<feature type="region of interest" description="Disordered" evidence="3">
    <location>
        <begin position="1"/>
        <end position="64"/>
    </location>
</feature>
<gene>
    <name evidence="4" type="ORF">SSGG_05790</name>
</gene>
<dbReference type="PANTHER" id="PTHR43695:SF1">
    <property type="entry name" value="RHAMNOGALACTURONAN ACETYLESTERASE"/>
    <property type="match status" value="1"/>
</dbReference>
<dbReference type="InterPro" id="IPR036514">
    <property type="entry name" value="SGNH_hydro_sf"/>
</dbReference>
<dbReference type="Proteomes" id="UP000003986">
    <property type="component" value="Unassembled WGS sequence"/>
</dbReference>
<feature type="compositionally biased region" description="Basic and acidic residues" evidence="3">
    <location>
        <begin position="48"/>
        <end position="64"/>
    </location>
</feature>
<dbReference type="Gene3D" id="3.40.50.1110">
    <property type="entry name" value="SGNH hydrolase"/>
    <property type="match status" value="1"/>
</dbReference>
<dbReference type="PANTHER" id="PTHR43695">
    <property type="entry name" value="PUTATIVE (AFU_ORTHOLOGUE AFUA_2G17250)-RELATED"/>
    <property type="match status" value="1"/>
</dbReference>
<dbReference type="GO" id="GO:0005975">
    <property type="term" value="P:carbohydrate metabolic process"/>
    <property type="evidence" value="ECO:0007669"/>
    <property type="project" value="UniProtKB-ARBA"/>
</dbReference>
<dbReference type="AlphaFoldDB" id="D6AVH5"/>
<keyword evidence="2" id="KW-0378">Hydrolase</keyword>
<evidence type="ECO:0000256" key="2">
    <source>
        <dbReference type="ARBA" id="ARBA00022801"/>
    </source>
</evidence>
<dbReference type="InterPro" id="IPR013783">
    <property type="entry name" value="Ig-like_fold"/>
</dbReference>
<dbReference type="EMBL" id="DS999644">
    <property type="protein sequence ID" value="EFE78423.2"/>
    <property type="molecule type" value="Genomic_DNA"/>
</dbReference>
<feature type="compositionally biased region" description="Low complexity" evidence="3">
    <location>
        <begin position="19"/>
        <end position="29"/>
    </location>
</feature>
<dbReference type="Gene3D" id="2.60.40.10">
    <property type="entry name" value="Immunoglobulins"/>
    <property type="match status" value="1"/>
</dbReference>
<evidence type="ECO:0000313" key="5">
    <source>
        <dbReference type="Proteomes" id="UP000003986"/>
    </source>
</evidence>
<comment type="similarity">
    <text evidence="1">Belongs to the 'GDSL' lipolytic enzyme family.</text>
</comment>
<sequence>MTEMCPRTNRTPFWRRSSRATSPSRANSNTAHPAISGTTRAPCPTGRCEAHSRRAGRGERERGEPMSKICIVGNSVAAPRTPEEAPLAGWGQFLAEFLTSYHEVRNYARDAMTLRTYFTDRLATLLNLLAPGDLVLVNLGGVEQRIDNPLRYHGPREFKEFLYLYIDGIRAEGAFPVLVTPAARCAFTAGGEVADTRGEYPGLMREVAAETGTALVDLGAFTTGWLRELGPRRARQFFRWLDAGEHPRHPEGIIDSSHFNEAGGRAVARMVAIALHESRDLPPGLIDVNTLATPPEYPPVLTEFTVEKPEFALHSEVRTGAAPVVERPAPGQLTGAMQKFSGTAEAGTSYVLFFENGGYLGGARVNAEGRWQWRRVLNWAAGDHLVQVVGYHPQGVTPLSTVAFTVRDSVEPPVVLGPREGALSGARPRFSGTAAAGVTKVMVLEGGRLIASAPVAEDGTWKVTHPHDWKPGTYTVEFVSVFSAIHSRPARLTLRVHGVPEGNWIRESVSARATCSDACDHLPFSGGR</sequence>
<proteinExistence type="inferred from homology"/>
<protein>
    <submittedName>
        <fullName evidence="4">Predicted protein</fullName>
    </submittedName>
</protein>
<evidence type="ECO:0000256" key="1">
    <source>
        <dbReference type="ARBA" id="ARBA00008668"/>
    </source>
</evidence>
<organism evidence="4 5">
    <name type="scientific">Streptomyces filamentosus NRRL 15998</name>
    <dbReference type="NCBI Taxonomy" id="457431"/>
    <lineage>
        <taxon>Bacteria</taxon>
        <taxon>Bacillati</taxon>
        <taxon>Actinomycetota</taxon>
        <taxon>Actinomycetes</taxon>
        <taxon>Kitasatosporales</taxon>
        <taxon>Streptomycetaceae</taxon>
        <taxon>Streptomyces</taxon>
    </lineage>
</organism>
<reference evidence="5" key="2">
    <citation type="submission" date="2008-12" db="EMBL/GenBank/DDBJ databases">
        <title>Annotation of Streptomyces roseosporus strain NRRL 15998.</title>
        <authorList>
            <consortium name="The Broad Institute Genome Sequencing Platform"/>
            <consortium name="Broad Institute Microbial Sequencing Center"/>
            <person name="Fischbach M."/>
            <person name="Ward D."/>
            <person name="Young S."/>
            <person name="Kodira C.D."/>
            <person name="Zeng Q."/>
            <person name="Koehrsen M."/>
            <person name="Godfrey P."/>
            <person name="Alvarado L."/>
            <person name="Berlin A.M."/>
            <person name="Borenstein D."/>
            <person name="Chen Z."/>
            <person name="Engels R."/>
            <person name="Freedman E."/>
            <person name="Gellesch M."/>
            <person name="Goldberg J."/>
            <person name="Griggs A."/>
            <person name="Gujja S."/>
            <person name="Heiman D.I."/>
            <person name="Hepburn T.A."/>
            <person name="Howarth C."/>
            <person name="Jen D."/>
            <person name="Larson L."/>
            <person name="Lewis B."/>
            <person name="Mehta T."/>
            <person name="Park D."/>
            <person name="Pearson M."/>
            <person name="Roberts A."/>
            <person name="Saif S."/>
            <person name="Shea T.D."/>
            <person name="Shenoy N."/>
            <person name="Sisk P."/>
            <person name="Stolte C."/>
            <person name="Sykes S.N."/>
            <person name="Walk T."/>
            <person name="White J."/>
            <person name="Yandava C."/>
            <person name="Straight P."/>
            <person name="Clardy J."/>
            <person name="Hung D."/>
            <person name="Kolter R."/>
            <person name="Mekalanos J."/>
            <person name="Walker S."/>
            <person name="Walsh C.T."/>
            <person name="Wieland B.L.C."/>
            <person name="Ilzarbe M."/>
            <person name="Galagan J."/>
            <person name="Nusbaum C."/>
            <person name="Birren B."/>
        </authorList>
    </citation>
    <scope>NUCLEOTIDE SEQUENCE [LARGE SCALE GENOMIC DNA]</scope>
    <source>
        <strain evidence="5">NRRL 15998</strain>
    </source>
</reference>
<reference evidence="5" key="1">
    <citation type="submission" date="2008-10" db="EMBL/GenBank/DDBJ databases">
        <authorList>
            <person name="Molnar K."/>
        </authorList>
    </citation>
    <scope>NUCLEOTIDE SEQUENCE [LARGE SCALE GENOMIC DNA]</scope>
    <source>
        <strain evidence="5">NRRL 15998</strain>
    </source>
</reference>
<dbReference type="SUPFAM" id="SSF52266">
    <property type="entry name" value="SGNH hydrolase"/>
    <property type="match status" value="1"/>
</dbReference>
<dbReference type="GO" id="GO:0016787">
    <property type="term" value="F:hydrolase activity"/>
    <property type="evidence" value="ECO:0007669"/>
    <property type="project" value="UniProtKB-KW"/>
</dbReference>
<evidence type="ECO:0000313" key="4">
    <source>
        <dbReference type="EMBL" id="EFE78423.2"/>
    </source>
</evidence>
<evidence type="ECO:0000256" key="3">
    <source>
        <dbReference type="SAM" id="MobiDB-lite"/>
    </source>
</evidence>
<accession>D6AVH5</accession>
<dbReference type="InterPro" id="IPR037459">
    <property type="entry name" value="RhgT-like"/>
</dbReference>
<name>D6AVH5_STRFL</name>